<dbReference type="STRING" id="931626.Awo_c01370"/>
<dbReference type="InterPro" id="IPR041657">
    <property type="entry name" value="HTH_17"/>
</dbReference>
<name>H6LF40_ACEWD</name>
<dbReference type="Pfam" id="PF12728">
    <property type="entry name" value="HTH_17"/>
    <property type="match status" value="1"/>
</dbReference>
<dbReference type="KEGG" id="awo:Awo_c01370"/>
<gene>
    <name evidence="2" type="ordered locus">Awo_c01370</name>
</gene>
<reference evidence="2 3" key="2">
    <citation type="journal article" date="2012" name="PLoS ONE">
        <title>An ancient pathway combining carbon dioxide fixation with the generation and utilization of a sodium ion gradient for ATP synthesis.</title>
        <authorList>
            <person name="Poehlein A."/>
            <person name="Schmidt S."/>
            <person name="Kaster A.K."/>
            <person name="Goenrich M."/>
            <person name="Vollmers J."/>
            <person name="Thurmer A."/>
            <person name="Bertsch J."/>
            <person name="Schuchmann K."/>
            <person name="Voigt B."/>
            <person name="Hecker M."/>
            <person name="Daniel R."/>
            <person name="Thauer R.K."/>
            <person name="Gottschalk G."/>
            <person name="Muller V."/>
        </authorList>
    </citation>
    <scope>NUCLEOTIDE SEQUENCE [LARGE SCALE GENOMIC DNA]</scope>
    <source>
        <strain evidence="3">ATCC 29683 / DSM 1030 / JCM 2381 / KCTC 1655 / WB1</strain>
    </source>
</reference>
<organism evidence="2 3">
    <name type="scientific">Acetobacterium woodii (strain ATCC 29683 / DSM 1030 / JCM 2381 / KCTC 1655 / WB1)</name>
    <dbReference type="NCBI Taxonomy" id="931626"/>
    <lineage>
        <taxon>Bacteria</taxon>
        <taxon>Bacillati</taxon>
        <taxon>Bacillota</taxon>
        <taxon>Clostridia</taxon>
        <taxon>Eubacteriales</taxon>
        <taxon>Eubacteriaceae</taxon>
        <taxon>Acetobacterium</taxon>
    </lineage>
</organism>
<dbReference type="EMBL" id="CP002987">
    <property type="protein sequence ID" value="AFA46946.1"/>
    <property type="molecule type" value="Genomic_DNA"/>
</dbReference>
<evidence type="ECO:0000313" key="2">
    <source>
        <dbReference type="EMBL" id="AFA46946.1"/>
    </source>
</evidence>
<dbReference type="AlphaFoldDB" id="H6LF40"/>
<feature type="domain" description="Helix-turn-helix" evidence="1">
    <location>
        <begin position="56"/>
        <end position="103"/>
    </location>
</feature>
<keyword evidence="3" id="KW-1185">Reference proteome</keyword>
<sequence>MPKITGTIKSNQKNFITVTASPQKNAEYPELVHQFSRFSTNQKKGHEERHIEKATMNVAELSKQLGISKPKAYELVRQNGFPCLNIGRRIIIPVEAFNIWLMKSSGINN</sequence>
<dbReference type="eggNOG" id="ENOG5033IH4">
    <property type="taxonomic scope" value="Bacteria"/>
</dbReference>
<evidence type="ECO:0000259" key="1">
    <source>
        <dbReference type="Pfam" id="PF12728"/>
    </source>
</evidence>
<dbReference type="NCBIfam" id="TIGR01764">
    <property type="entry name" value="excise"/>
    <property type="match status" value="1"/>
</dbReference>
<proteinExistence type="predicted"/>
<dbReference type="Proteomes" id="UP000007177">
    <property type="component" value="Chromosome"/>
</dbReference>
<dbReference type="RefSeq" id="WP_014354550.1">
    <property type="nucleotide sequence ID" value="NC_016894.1"/>
</dbReference>
<reference evidence="3" key="1">
    <citation type="submission" date="2011-07" db="EMBL/GenBank/DDBJ databases">
        <title>Complete genome sequence of Acetobacterium woodii.</title>
        <authorList>
            <person name="Poehlein A."/>
            <person name="Schmidt S."/>
            <person name="Kaster A.-K."/>
            <person name="Goenrich M."/>
            <person name="Vollmers J."/>
            <person name="Thuermer A."/>
            <person name="Gottschalk G."/>
            <person name="Thauer R.K."/>
            <person name="Daniel R."/>
            <person name="Mueller V."/>
        </authorList>
    </citation>
    <scope>NUCLEOTIDE SEQUENCE [LARGE SCALE GENOMIC DNA]</scope>
    <source>
        <strain evidence="3">ATCC 29683 / DSM 1030 / JCM 2381 / KCTC 1655 / WB1</strain>
    </source>
</reference>
<evidence type="ECO:0000313" key="3">
    <source>
        <dbReference type="Proteomes" id="UP000007177"/>
    </source>
</evidence>
<dbReference type="HOGENOM" id="CLU_2178047_0_0_9"/>
<accession>H6LF40</accession>
<protein>
    <recommendedName>
        <fullName evidence="1">Helix-turn-helix domain-containing protein</fullName>
    </recommendedName>
</protein>
<dbReference type="GO" id="GO:0003677">
    <property type="term" value="F:DNA binding"/>
    <property type="evidence" value="ECO:0007669"/>
    <property type="project" value="InterPro"/>
</dbReference>
<dbReference type="InterPro" id="IPR010093">
    <property type="entry name" value="SinI_DNA-bd"/>
</dbReference>